<evidence type="ECO:0000313" key="1">
    <source>
        <dbReference type="EMBL" id="MBW73297.1"/>
    </source>
</evidence>
<reference evidence="1" key="1">
    <citation type="submission" date="2018-01" db="EMBL/GenBank/DDBJ databases">
        <title>An insight into the sialome of Amazonian anophelines.</title>
        <authorList>
            <person name="Ribeiro J.M."/>
            <person name="Scarpassa V."/>
            <person name="Calvo E."/>
        </authorList>
    </citation>
    <scope>NUCLEOTIDE SEQUENCE</scope>
</reference>
<proteinExistence type="predicted"/>
<dbReference type="AlphaFoldDB" id="A0A2M4D6X5"/>
<accession>A0A2M4D6X5</accession>
<name>A0A2M4D6X5_ANODA</name>
<sequence>MMSVPPLAATPTASLLLIGHGARNLHRSSWNQKVMMCESGHAGARGANGHLICPSREGCSQKNKAHH</sequence>
<organism evidence="1">
    <name type="scientific">Anopheles darlingi</name>
    <name type="common">Mosquito</name>
    <dbReference type="NCBI Taxonomy" id="43151"/>
    <lineage>
        <taxon>Eukaryota</taxon>
        <taxon>Metazoa</taxon>
        <taxon>Ecdysozoa</taxon>
        <taxon>Arthropoda</taxon>
        <taxon>Hexapoda</taxon>
        <taxon>Insecta</taxon>
        <taxon>Pterygota</taxon>
        <taxon>Neoptera</taxon>
        <taxon>Endopterygota</taxon>
        <taxon>Diptera</taxon>
        <taxon>Nematocera</taxon>
        <taxon>Culicoidea</taxon>
        <taxon>Culicidae</taxon>
        <taxon>Anophelinae</taxon>
        <taxon>Anopheles</taxon>
    </lineage>
</organism>
<dbReference type="EMBL" id="GGFL01009119">
    <property type="protein sequence ID" value="MBW73297.1"/>
    <property type="molecule type" value="Transcribed_RNA"/>
</dbReference>
<protein>
    <submittedName>
        <fullName evidence="1">Putative secreted protein</fullName>
    </submittedName>
</protein>